<dbReference type="InterPro" id="IPR036274">
    <property type="entry name" value="HR1_rpt_sf"/>
</dbReference>
<gene>
    <name evidence="4" type="ORF">PECUL_23A058541</name>
</gene>
<evidence type="ECO:0000256" key="2">
    <source>
        <dbReference type="SAM" id="MobiDB-lite"/>
    </source>
</evidence>
<reference evidence="4" key="1">
    <citation type="submission" date="2022-03" db="EMBL/GenBank/DDBJ databases">
        <authorList>
            <person name="Alioto T."/>
            <person name="Alioto T."/>
            <person name="Gomez Garrido J."/>
        </authorList>
    </citation>
    <scope>NUCLEOTIDE SEQUENCE</scope>
</reference>
<accession>A0AAD1TLR0</accession>
<feature type="region of interest" description="Disordered" evidence="2">
    <location>
        <begin position="1"/>
        <end position="51"/>
    </location>
</feature>
<dbReference type="GO" id="GO:0007165">
    <property type="term" value="P:signal transduction"/>
    <property type="evidence" value="ECO:0007669"/>
    <property type="project" value="InterPro"/>
</dbReference>
<feature type="region of interest" description="Disordered" evidence="2">
    <location>
        <begin position="102"/>
        <end position="126"/>
    </location>
</feature>
<dbReference type="AlphaFoldDB" id="A0AAD1TLR0"/>
<keyword evidence="4" id="KW-0418">Kinase</keyword>
<keyword evidence="5" id="KW-1185">Reference proteome</keyword>
<evidence type="ECO:0000259" key="3">
    <source>
        <dbReference type="PROSITE" id="PS51860"/>
    </source>
</evidence>
<sequence>MTASSLGNAGDVLLDPQEPGKSGAKSGLSMTRAIRDGKTGKQQTKGYETGNMYLGKNNGQVDMSVQIMAVMGEDGECYRKGSGYAVTVTVSGTRVIDVIEQGAGEHPDGPQIPVASDNDSCSSPDEDKLATFEKQLEDEYKVKSKAEKLIKAYSTGRSKDQKHLRDAQKILHDSKRKIEILRMLILQHKATPAISPLEKRIEELSHRFVIERAVAEGAKHAIQKLDGKPLVEAQSILQESNEKLDLLKYSLEERVKELPDGHHRKSITTEELSLGSVKSKFIALTGTLKVRVKGCHGILENVPGRLKDPSDVHPGRSPRRGRFLLLNWIRRNNRGSNQNIQETFDFSSTVIFILLIPLCTVTLKIWGIEPFPPTIVKLHIPPFTDRIYNPSPVTFDWSWLDKVCIGNLDPLTR</sequence>
<evidence type="ECO:0000313" key="5">
    <source>
        <dbReference type="Proteomes" id="UP001295444"/>
    </source>
</evidence>
<dbReference type="SMART" id="SM00742">
    <property type="entry name" value="Hr1"/>
    <property type="match status" value="2"/>
</dbReference>
<dbReference type="GO" id="GO:0016301">
    <property type="term" value="F:kinase activity"/>
    <property type="evidence" value="ECO:0007669"/>
    <property type="project" value="UniProtKB-KW"/>
</dbReference>
<name>A0AAD1TLR0_PELCU</name>
<proteinExistence type="predicted"/>
<protein>
    <submittedName>
        <fullName evidence="4">Serine threonine- kinase N2 isoform X2</fullName>
    </submittedName>
</protein>
<evidence type="ECO:0000313" key="4">
    <source>
        <dbReference type="EMBL" id="CAH2327717.1"/>
    </source>
</evidence>
<dbReference type="PROSITE" id="PS51860">
    <property type="entry name" value="REM_1"/>
    <property type="match status" value="1"/>
</dbReference>
<dbReference type="SUPFAM" id="SSF46585">
    <property type="entry name" value="HR1 repeat"/>
    <property type="match status" value="2"/>
</dbReference>
<dbReference type="InterPro" id="IPR011072">
    <property type="entry name" value="HR1_rho-bd"/>
</dbReference>
<keyword evidence="1" id="KW-0175">Coiled coil</keyword>
<evidence type="ECO:0000256" key="1">
    <source>
        <dbReference type="PROSITE-ProRule" id="PRU01207"/>
    </source>
</evidence>
<dbReference type="EMBL" id="OW240924">
    <property type="protein sequence ID" value="CAH2327717.1"/>
    <property type="molecule type" value="Genomic_DNA"/>
</dbReference>
<organism evidence="4 5">
    <name type="scientific">Pelobates cultripes</name>
    <name type="common">Western spadefoot toad</name>
    <dbReference type="NCBI Taxonomy" id="61616"/>
    <lineage>
        <taxon>Eukaryota</taxon>
        <taxon>Metazoa</taxon>
        <taxon>Chordata</taxon>
        <taxon>Craniata</taxon>
        <taxon>Vertebrata</taxon>
        <taxon>Euteleostomi</taxon>
        <taxon>Amphibia</taxon>
        <taxon>Batrachia</taxon>
        <taxon>Anura</taxon>
        <taxon>Pelobatoidea</taxon>
        <taxon>Pelobatidae</taxon>
        <taxon>Pelobates</taxon>
    </lineage>
</organism>
<feature type="domain" description="REM-1" evidence="3">
    <location>
        <begin position="115"/>
        <end position="194"/>
    </location>
</feature>
<dbReference type="Pfam" id="PF02185">
    <property type="entry name" value="HR1"/>
    <property type="match status" value="1"/>
</dbReference>
<dbReference type="Gene3D" id="1.10.287.160">
    <property type="entry name" value="HR1 repeat"/>
    <property type="match status" value="2"/>
</dbReference>
<keyword evidence="4" id="KW-0808">Transferase</keyword>
<dbReference type="Proteomes" id="UP001295444">
    <property type="component" value="Chromosome 13"/>
</dbReference>